<dbReference type="InterPro" id="IPR013783">
    <property type="entry name" value="Ig-like_fold"/>
</dbReference>
<name>A0AAP2Z2I8_9EURY</name>
<dbReference type="GO" id="GO:0008422">
    <property type="term" value="F:beta-glucosidase activity"/>
    <property type="evidence" value="ECO:0007669"/>
    <property type="project" value="UniProtKB-EC"/>
</dbReference>
<dbReference type="SUPFAM" id="SSF52279">
    <property type="entry name" value="Beta-D-glucan exohydrolase, C-terminal domain"/>
    <property type="match status" value="1"/>
</dbReference>
<comment type="similarity">
    <text evidence="2">Belongs to the glycosyl hydrolase 3 family.</text>
</comment>
<dbReference type="InterPro" id="IPR002772">
    <property type="entry name" value="Glyco_hydro_3_C"/>
</dbReference>
<dbReference type="SUPFAM" id="SSF51445">
    <property type="entry name" value="(Trans)glycosidases"/>
    <property type="match status" value="1"/>
</dbReference>
<dbReference type="EMBL" id="JAOPKA010000021">
    <property type="protein sequence ID" value="MCU4744042.1"/>
    <property type="molecule type" value="Genomic_DNA"/>
</dbReference>
<proteinExistence type="inferred from homology"/>
<dbReference type="Proteomes" id="UP001321018">
    <property type="component" value="Unassembled WGS sequence"/>
</dbReference>
<comment type="caution">
    <text evidence="8">The sequence shown here is derived from an EMBL/GenBank/DDBJ whole genome shotgun (WGS) entry which is preliminary data.</text>
</comment>
<sequence length="739" mass="80097">MTPGRAFGQHVESEDERRVDNIIERMTLEEKVGQIVGIGAREDVEETTDEIETHHLGSCHFGETPHNTPAEKAAFANEIQRAAIDASRFDVPLFVRAMAEHGHAAVAGSTVFPQQLGLAATRDPDLLERCADVAATEMRATGVQSTSSPIGDVARDQRWGRIAETFGESPFLCAELTAAMVRGYQGGTDAERENEADRVLAVTKHFPAYSEGLRGQDQAPNEVTDYTLRRVHVPPYAAGIDAGTAGVMPCYNSINGEPVHGSARFLEDLLRKDLGFDGFVLADARGAEDLHAGHAVTGSREESLWRTIRAGLDLLPFGGGEYAELIVGLVEDGELSETRIEESARRILRLKFALGLFDDPFVDVENAVETLGSEPHREVAREAARQSMTLLENDGVLPLDPNTERVFVTGPNADSLAHQHGGWGTVQDPDPLGDTVLEGIEAAVGSDTTVTYERGATLNETEDVDAAREGAADADAAIVVLGEPDYVHEFIASSEEYGLDEFPNRTQLTLPEAQRELVEAVHATGTPTIAVLVTGRVLATPWIAEHVPGVLMAYQPGSEGGAVADALFGECDPSGRLPISVPRSEGHVPLRFNYLPSPTADDSAFKSSYDPLYEYGHGLSYADIEYRDLELSAEDVGPDETIDVEVTLENVGDRAGTEPVELFATDVRSSRVTPVRELVAVDRVSLESGERETIAFTLTVESLGIIEDDGSRTVEPGTFEIRVDDLLESFEVTRRRPYR</sequence>
<dbReference type="GO" id="GO:0009251">
    <property type="term" value="P:glucan catabolic process"/>
    <property type="evidence" value="ECO:0007669"/>
    <property type="project" value="TreeGrafter"/>
</dbReference>
<keyword evidence="4" id="KW-0732">Signal</keyword>
<dbReference type="PRINTS" id="PR00133">
    <property type="entry name" value="GLHYDRLASE3"/>
</dbReference>
<keyword evidence="5 8" id="KW-0378">Hydrolase</keyword>
<evidence type="ECO:0000256" key="5">
    <source>
        <dbReference type="ARBA" id="ARBA00022801"/>
    </source>
</evidence>
<dbReference type="InterPro" id="IPR036881">
    <property type="entry name" value="Glyco_hydro_3_C_sf"/>
</dbReference>
<dbReference type="InterPro" id="IPR051915">
    <property type="entry name" value="Cellulose_Degrad_GH3"/>
</dbReference>
<dbReference type="PANTHER" id="PTHR30620:SF16">
    <property type="entry name" value="LYSOSOMAL BETA GLUCOSIDASE"/>
    <property type="match status" value="1"/>
</dbReference>
<dbReference type="InterPro" id="IPR017853">
    <property type="entry name" value="GH"/>
</dbReference>
<dbReference type="PANTHER" id="PTHR30620">
    <property type="entry name" value="PERIPLASMIC BETA-GLUCOSIDASE-RELATED"/>
    <property type="match status" value="1"/>
</dbReference>
<evidence type="ECO:0000256" key="6">
    <source>
        <dbReference type="ARBA" id="ARBA00023295"/>
    </source>
</evidence>
<dbReference type="RefSeq" id="WP_338005850.1">
    <property type="nucleotide sequence ID" value="NZ_JAOPKA010000021.1"/>
</dbReference>
<dbReference type="Gene3D" id="3.20.20.300">
    <property type="entry name" value="Glycoside hydrolase, family 3, N-terminal domain"/>
    <property type="match status" value="1"/>
</dbReference>
<dbReference type="InterPro" id="IPR001764">
    <property type="entry name" value="Glyco_hydro_3_N"/>
</dbReference>
<dbReference type="Pfam" id="PF00933">
    <property type="entry name" value="Glyco_hydro_3"/>
    <property type="match status" value="1"/>
</dbReference>
<dbReference type="Pfam" id="PF01915">
    <property type="entry name" value="Glyco_hydro_3_C"/>
    <property type="match status" value="1"/>
</dbReference>
<evidence type="ECO:0000313" key="9">
    <source>
        <dbReference type="Proteomes" id="UP001321018"/>
    </source>
</evidence>
<evidence type="ECO:0000256" key="4">
    <source>
        <dbReference type="ARBA" id="ARBA00022729"/>
    </source>
</evidence>
<dbReference type="EC" id="3.2.1.21" evidence="3"/>
<dbReference type="SMART" id="SM01217">
    <property type="entry name" value="Fn3_like"/>
    <property type="match status" value="1"/>
</dbReference>
<evidence type="ECO:0000256" key="1">
    <source>
        <dbReference type="ARBA" id="ARBA00000448"/>
    </source>
</evidence>
<reference evidence="8" key="1">
    <citation type="submission" date="2022-09" db="EMBL/GenBank/DDBJ databases">
        <title>Enrichment on poylsaccharides allowed isolation of novel metabolic and taxonomic groups of Haloarchaea.</title>
        <authorList>
            <person name="Sorokin D.Y."/>
            <person name="Elcheninov A.G."/>
            <person name="Khizhniak T.V."/>
            <person name="Kolganova T.V."/>
            <person name="Kublanov I.V."/>
        </authorList>
    </citation>
    <scope>NUCLEOTIDE SEQUENCE</scope>
    <source>
        <strain evidence="8">AArc-xg1-1</strain>
    </source>
</reference>
<dbReference type="Gene3D" id="3.40.50.1700">
    <property type="entry name" value="Glycoside hydrolase family 3 C-terminal domain"/>
    <property type="match status" value="1"/>
</dbReference>
<evidence type="ECO:0000256" key="3">
    <source>
        <dbReference type="ARBA" id="ARBA00012744"/>
    </source>
</evidence>
<dbReference type="AlphaFoldDB" id="A0AAP2Z2I8"/>
<organism evidence="8 9">
    <name type="scientific">Natronoglomus mannanivorans</name>
    <dbReference type="NCBI Taxonomy" id="2979990"/>
    <lineage>
        <taxon>Archaea</taxon>
        <taxon>Methanobacteriati</taxon>
        <taxon>Methanobacteriota</taxon>
        <taxon>Stenosarchaea group</taxon>
        <taxon>Halobacteria</taxon>
        <taxon>Halobacteriales</taxon>
        <taxon>Natrialbaceae</taxon>
        <taxon>Natronoglomus</taxon>
    </lineage>
</organism>
<dbReference type="InterPro" id="IPR026891">
    <property type="entry name" value="Fn3-like"/>
</dbReference>
<evidence type="ECO:0000313" key="8">
    <source>
        <dbReference type="EMBL" id="MCU4744042.1"/>
    </source>
</evidence>
<dbReference type="Pfam" id="PF14310">
    <property type="entry name" value="Fn3-like"/>
    <property type="match status" value="1"/>
</dbReference>
<comment type="catalytic activity">
    <reaction evidence="1">
        <text>Hydrolysis of terminal, non-reducing beta-D-glucosyl residues with release of beta-D-glucose.</text>
        <dbReference type="EC" id="3.2.1.21"/>
    </reaction>
</comment>
<gene>
    <name evidence="8" type="ORF">OB960_21920</name>
</gene>
<evidence type="ECO:0000259" key="7">
    <source>
        <dbReference type="SMART" id="SM01217"/>
    </source>
</evidence>
<keyword evidence="6" id="KW-0326">Glycosidase</keyword>
<protein>
    <recommendedName>
        <fullName evidence="3">beta-glucosidase</fullName>
        <ecNumber evidence="3">3.2.1.21</ecNumber>
    </recommendedName>
</protein>
<feature type="domain" description="Fibronectin type III-like" evidence="7">
    <location>
        <begin position="658"/>
        <end position="727"/>
    </location>
</feature>
<accession>A0AAP2Z2I8</accession>
<dbReference type="InterPro" id="IPR036962">
    <property type="entry name" value="Glyco_hydro_3_N_sf"/>
</dbReference>
<dbReference type="Gene3D" id="2.60.40.10">
    <property type="entry name" value="Immunoglobulins"/>
    <property type="match status" value="1"/>
</dbReference>
<evidence type="ECO:0000256" key="2">
    <source>
        <dbReference type="ARBA" id="ARBA00005336"/>
    </source>
</evidence>